<dbReference type="GO" id="GO:0016787">
    <property type="term" value="F:hydrolase activity"/>
    <property type="evidence" value="ECO:0007669"/>
    <property type="project" value="UniProtKB-KW"/>
</dbReference>
<feature type="signal peptide" evidence="1">
    <location>
        <begin position="1"/>
        <end position="22"/>
    </location>
</feature>
<dbReference type="EMBL" id="CP150096">
    <property type="protein sequence ID" value="WZN45866.1"/>
    <property type="molecule type" value="Genomic_DNA"/>
</dbReference>
<feature type="chain" id="PRO_5046371091" evidence="1">
    <location>
        <begin position="23"/>
        <end position="363"/>
    </location>
</feature>
<keyword evidence="4" id="KW-1185">Reference proteome</keyword>
<dbReference type="InterPro" id="IPR029058">
    <property type="entry name" value="AB_hydrolase_fold"/>
</dbReference>
<evidence type="ECO:0000313" key="4">
    <source>
        <dbReference type="Proteomes" id="UP001449657"/>
    </source>
</evidence>
<dbReference type="PANTHER" id="PTHR43265">
    <property type="entry name" value="ESTERASE ESTD"/>
    <property type="match status" value="1"/>
</dbReference>
<accession>A0ABZ2Z5C1</accession>
<sequence>MSILHKLHFVLALLATALTAYGQERPQEPKPKYPYHVENVYFPNRKDSLSLAGTFTRPFEPGKYPAVILISGSGPQDRNSNILGHKTFLVIADYLTRNGIAVLRYDDRGVGESTGSMKGSGIAEFTRDAGAALEYLKGRVDVDVKKIGVLGHSEGGAIGLELAAGNKDVAFLVSLAGPGVSGDELIMSQTKAILAQFQVGDSILQQQLGYQRRMMDAILQEKDTAALRARIRSNAKVQYDDNPGIQKNMQEGTFIQQVSSQYLTPEYLSIVRFDPKPYFAKVKCPVLALNGDKDVQVVSSVHLPGWKNGIKNADIREMPGLNHLFQTCKTCQGQEYGRLTETISPAVLSEISNWIRHQTGLRK</sequence>
<dbReference type="Pfam" id="PF12146">
    <property type="entry name" value="Hydrolase_4"/>
    <property type="match status" value="1"/>
</dbReference>
<dbReference type="Gene3D" id="3.40.50.1820">
    <property type="entry name" value="alpha/beta hydrolase"/>
    <property type="match status" value="1"/>
</dbReference>
<dbReference type="PANTHER" id="PTHR43265:SF1">
    <property type="entry name" value="ESTERASE ESTD"/>
    <property type="match status" value="1"/>
</dbReference>
<dbReference type="InterPro" id="IPR053145">
    <property type="entry name" value="AB_hydrolase_Est10"/>
</dbReference>
<dbReference type="RefSeq" id="WP_341840608.1">
    <property type="nucleotide sequence ID" value="NZ_CP149792.1"/>
</dbReference>
<organism evidence="3 4">
    <name type="scientific">Chitinophaga caseinilytica</name>
    <dbReference type="NCBI Taxonomy" id="2267521"/>
    <lineage>
        <taxon>Bacteria</taxon>
        <taxon>Pseudomonadati</taxon>
        <taxon>Bacteroidota</taxon>
        <taxon>Chitinophagia</taxon>
        <taxon>Chitinophagales</taxon>
        <taxon>Chitinophagaceae</taxon>
        <taxon>Chitinophaga</taxon>
    </lineage>
</organism>
<proteinExistence type="predicted"/>
<gene>
    <name evidence="3" type="ORF">WJU22_23485</name>
</gene>
<evidence type="ECO:0000259" key="2">
    <source>
        <dbReference type="Pfam" id="PF12146"/>
    </source>
</evidence>
<dbReference type="SUPFAM" id="SSF53474">
    <property type="entry name" value="alpha/beta-Hydrolases"/>
    <property type="match status" value="1"/>
</dbReference>
<evidence type="ECO:0000313" key="3">
    <source>
        <dbReference type="EMBL" id="WZN45866.1"/>
    </source>
</evidence>
<keyword evidence="3" id="KW-0378">Hydrolase</keyword>
<dbReference type="InterPro" id="IPR022742">
    <property type="entry name" value="Hydrolase_4"/>
</dbReference>
<protein>
    <submittedName>
        <fullName evidence="3">Alpha/beta hydrolase</fullName>
    </submittedName>
</protein>
<evidence type="ECO:0000256" key="1">
    <source>
        <dbReference type="SAM" id="SignalP"/>
    </source>
</evidence>
<reference evidence="3 4" key="1">
    <citation type="submission" date="2024-03" db="EMBL/GenBank/DDBJ databases">
        <title>Chitinophaga caseinilytica sp. nov., a casein hydrolysing bacterium isolated from forest soil.</title>
        <authorList>
            <person name="Lee D.S."/>
            <person name="Han D.M."/>
            <person name="Baek J.H."/>
            <person name="Choi D.G."/>
            <person name="Jeon J.H."/>
            <person name="Jeon C.O."/>
        </authorList>
    </citation>
    <scope>NUCLEOTIDE SEQUENCE [LARGE SCALE GENOMIC DNA]</scope>
    <source>
        <strain evidence="3 4">KACC 19118</strain>
    </source>
</reference>
<dbReference type="Proteomes" id="UP001449657">
    <property type="component" value="Chromosome"/>
</dbReference>
<name>A0ABZ2Z5C1_9BACT</name>
<feature type="domain" description="Serine aminopeptidase S33" evidence="2">
    <location>
        <begin position="91"/>
        <end position="197"/>
    </location>
</feature>
<keyword evidence="1" id="KW-0732">Signal</keyword>